<feature type="domain" description="BCS1 N-terminal" evidence="16">
    <location>
        <begin position="23"/>
        <end position="190"/>
    </location>
</feature>
<dbReference type="AlphaFoldDB" id="A0A2B4SRM9"/>
<dbReference type="OrthoDB" id="10251412at2759"/>
<organism evidence="17 18">
    <name type="scientific">Stylophora pistillata</name>
    <name type="common">Smooth cauliflower coral</name>
    <dbReference type="NCBI Taxonomy" id="50429"/>
    <lineage>
        <taxon>Eukaryota</taxon>
        <taxon>Metazoa</taxon>
        <taxon>Cnidaria</taxon>
        <taxon>Anthozoa</taxon>
        <taxon>Hexacorallia</taxon>
        <taxon>Scleractinia</taxon>
        <taxon>Astrocoeniina</taxon>
        <taxon>Pocilloporidae</taxon>
        <taxon>Stylophora</taxon>
    </lineage>
</organism>
<dbReference type="Pfam" id="PF08740">
    <property type="entry name" value="BCS1_N"/>
    <property type="match status" value="1"/>
</dbReference>
<evidence type="ECO:0000256" key="9">
    <source>
        <dbReference type="ARBA" id="ARBA00022989"/>
    </source>
</evidence>
<sequence length="418" mass="47070">MTFSEMIASLGSNQLFSAGFGLVGVGAGLAVLRKGGQFAFTAFRRYAVITLEVPSKDKSYHWVLQWIAAQGQRAQHLSVETTFQQHETGKINTRFDFSPCPGVHFFKYKNSFIRVDRSREKMVDLTTGAPWETVTLTSLATNKQLFFDILSEARQMALEKQEGKTVMYTAMGADWRQFGFPRRKRPLDSVILDDGVSEKILADVKEFIASAKWYIDRGIPYRRGYLLYGPPGCGKSSFIQALAGALDYSICVMNLSDRSLSDDRLNHLMSVAPQQSIILLEDIDAAFVKRTDEKEEGRASGYMNRVTFSGLLNTLDGVASAEERIVFMTTNHLDRLDPALIRPGRVDVKQEIGLASKSQLQKMYTRFYPDQVPSWAEEFADKVMRLEQGRSIAQIQGHFMLFKNDPFGAIENTEILSN</sequence>
<evidence type="ECO:0000313" key="18">
    <source>
        <dbReference type="Proteomes" id="UP000225706"/>
    </source>
</evidence>
<dbReference type="InterPro" id="IPR003959">
    <property type="entry name" value="ATPase_AAA_core"/>
</dbReference>
<keyword evidence="6" id="KW-0999">Mitochondrion inner membrane</keyword>
<evidence type="ECO:0000256" key="3">
    <source>
        <dbReference type="ARBA" id="ARBA00016942"/>
    </source>
</evidence>
<dbReference type="STRING" id="50429.A0A2B4SRM9"/>
<dbReference type="PROSITE" id="PS00674">
    <property type="entry name" value="AAA"/>
    <property type="match status" value="1"/>
</dbReference>
<dbReference type="InterPro" id="IPR057495">
    <property type="entry name" value="AAA_lid_BCS1"/>
</dbReference>
<dbReference type="InterPro" id="IPR014851">
    <property type="entry name" value="BCS1_N"/>
</dbReference>
<reference evidence="18" key="1">
    <citation type="journal article" date="2017" name="bioRxiv">
        <title>Comparative analysis of the genomes of Stylophora pistillata and Acropora digitifera provides evidence for extensive differences between species of corals.</title>
        <authorList>
            <person name="Voolstra C.R."/>
            <person name="Li Y."/>
            <person name="Liew Y.J."/>
            <person name="Baumgarten S."/>
            <person name="Zoccola D."/>
            <person name="Flot J.-F."/>
            <person name="Tambutte S."/>
            <person name="Allemand D."/>
            <person name="Aranda M."/>
        </authorList>
    </citation>
    <scope>NUCLEOTIDE SEQUENCE [LARGE SCALE GENOMIC DNA]</scope>
</reference>
<dbReference type="GO" id="GO:0016887">
    <property type="term" value="F:ATP hydrolysis activity"/>
    <property type="evidence" value="ECO:0007669"/>
    <property type="project" value="InterPro"/>
</dbReference>
<evidence type="ECO:0000256" key="6">
    <source>
        <dbReference type="ARBA" id="ARBA00022792"/>
    </source>
</evidence>
<keyword evidence="9" id="KW-1133">Transmembrane helix</keyword>
<keyword evidence="5 14" id="KW-0547">Nucleotide-binding</keyword>
<evidence type="ECO:0000256" key="10">
    <source>
        <dbReference type="ARBA" id="ARBA00023128"/>
    </source>
</evidence>
<dbReference type="PANTHER" id="PTHR23070">
    <property type="entry name" value="BCS1 AAA-TYPE ATPASE"/>
    <property type="match status" value="1"/>
</dbReference>
<evidence type="ECO:0000259" key="15">
    <source>
        <dbReference type="SMART" id="SM00382"/>
    </source>
</evidence>
<comment type="caution">
    <text evidence="17">The sequence shown here is derived from an EMBL/GenBank/DDBJ whole genome shotgun (WGS) entry which is preliminary data.</text>
</comment>
<feature type="domain" description="AAA+ ATPase" evidence="15">
    <location>
        <begin position="221"/>
        <end position="356"/>
    </location>
</feature>
<evidence type="ECO:0000256" key="12">
    <source>
        <dbReference type="ARBA" id="ARBA00032816"/>
    </source>
</evidence>
<evidence type="ECO:0000256" key="4">
    <source>
        <dbReference type="ARBA" id="ARBA00022692"/>
    </source>
</evidence>
<dbReference type="Proteomes" id="UP000225706">
    <property type="component" value="Unassembled WGS sequence"/>
</dbReference>
<comment type="similarity">
    <text evidence="2">Belongs to the AAA ATPase family. BCS1 subfamily.</text>
</comment>
<dbReference type="SMART" id="SM00382">
    <property type="entry name" value="AAA"/>
    <property type="match status" value="1"/>
</dbReference>
<dbReference type="Gene3D" id="3.40.50.300">
    <property type="entry name" value="P-loop containing nucleotide triphosphate hydrolases"/>
    <property type="match status" value="1"/>
</dbReference>
<dbReference type="CDD" id="cd19510">
    <property type="entry name" value="RecA-like_BCS1"/>
    <property type="match status" value="1"/>
</dbReference>
<accession>A0A2B4SRM9</accession>
<proteinExistence type="inferred from homology"/>
<comment type="subcellular location">
    <subcellularLocation>
        <location evidence="1">Mitochondrion inner membrane</location>
        <topology evidence="1">Single-pass membrane protein</topology>
    </subcellularLocation>
</comment>
<keyword evidence="18" id="KW-1185">Reference proteome</keyword>
<evidence type="ECO:0000259" key="16">
    <source>
        <dbReference type="SMART" id="SM01024"/>
    </source>
</evidence>
<evidence type="ECO:0000313" key="17">
    <source>
        <dbReference type="EMBL" id="PFX31147.1"/>
    </source>
</evidence>
<evidence type="ECO:0000256" key="8">
    <source>
        <dbReference type="ARBA" id="ARBA00022840"/>
    </source>
</evidence>
<evidence type="ECO:0000256" key="5">
    <source>
        <dbReference type="ARBA" id="ARBA00022741"/>
    </source>
</evidence>
<dbReference type="GO" id="GO:0005524">
    <property type="term" value="F:ATP binding"/>
    <property type="evidence" value="ECO:0007669"/>
    <property type="project" value="UniProtKB-KW"/>
</dbReference>
<keyword evidence="7" id="KW-0378">Hydrolase</keyword>
<dbReference type="Pfam" id="PF00004">
    <property type="entry name" value="AAA"/>
    <property type="match status" value="1"/>
</dbReference>
<protein>
    <recommendedName>
        <fullName evidence="3">Mitochondrial chaperone BCS1</fullName>
    </recommendedName>
    <alternativeName>
        <fullName evidence="12">BCS1-like protein</fullName>
    </alternativeName>
</protein>
<evidence type="ECO:0000256" key="11">
    <source>
        <dbReference type="ARBA" id="ARBA00023136"/>
    </source>
</evidence>
<dbReference type="EMBL" id="LSMT01000040">
    <property type="protein sequence ID" value="PFX31147.1"/>
    <property type="molecule type" value="Genomic_DNA"/>
</dbReference>
<dbReference type="GO" id="GO:0005743">
    <property type="term" value="C:mitochondrial inner membrane"/>
    <property type="evidence" value="ECO:0007669"/>
    <property type="project" value="UniProtKB-SubCell"/>
</dbReference>
<keyword evidence="10" id="KW-0496">Mitochondrion</keyword>
<dbReference type="InterPro" id="IPR003960">
    <property type="entry name" value="ATPase_AAA_CS"/>
</dbReference>
<evidence type="ECO:0000256" key="7">
    <source>
        <dbReference type="ARBA" id="ARBA00022801"/>
    </source>
</evidence>
<dbReference type="InterPro" id="IPR027417">
    <property type="entry name" value="P-loop_NTPase"/>
</dbReference>
<dbReference type="Pfam" id="PF25426">
    <property type="entry name" value="AAA_lid_BCS1"/>
    <property type="match status" value="1"/>
</dbReference>
<evidence type="ECO:0000256" key="13">
    <source>
        <dbReference type="ARBA" id="ARBA00048778"/>
    </source>
</evidence>
<keyword evidence="11" id="KW-0472">Membrane</keyword>
<comment type="catalytic activity">
    <reaction evidence="13">
        <text>ATP + H2O = ADP + phosphate + H(+)</text>
        <dbReference type="Rhea" id="RHEA:13065"/>
        <dbReference type="ChEBI" id="CHEBI:15377"/>
        <dbReference type="ChEBI" id="CHEBI:15378"/>
        <dbReference type="ChEBI" id="CHEBI:30616"/>
        <dbReference type="ChEBI" id="CHEBI:43474"/>
        <dbReference type="ChEBI" id="CHEBI:456216"/>
    </reaction>
    <physiologicalReaction direction="left-to-right" evidence="13">
        <dbReference type="Rhea" id="RHEA:13066"/>
    </physiologicalReaction>
</comment>
<gene>
    <name evidence="17" type="primary">bcs1l</name>
    <name evidence="17" type="ORF">AWC38_SpisGene4049</name>
</gene>
<dbReference type="InterPro" id="IPR050747">
    <property type="entry name" value="Mitochondrial_chaperone_BCS1"/>
</dbReference>
<evidence type="ECO:0000256" key="14">
    <source>
        <dbReference type="RuleBase" id="RU003651"/>
    </source>
</evidence>
<name>A0A2B4SRM9_STYPI</name>
<dbReference type="FunFam" id="3.40.50.300:FF:000768">
    <property type="entry name" value="Probable mitochondrial chaperone bcs1"/>
    <property type="match status" value="1"/>
</dbReference>
<dbReference type="SUPFAM" id="SSF52540">
    <property type="entry name" value="P-loop containing nucleoside triphosphate hydrolases"/>
    <property type="match status" value="1"/>
</dbReference>
<dbReference type="GO" id="GO:0034551">
    <property type="term" value="P:mitochondrial respiratory chain complex III assembly"/>
    <property type="evidence" value="ECO:0007669"/>
    <property type="project" value="UniProtKB-ARBA"/>
</dbReference>
<keyword evidence="4" id="KW-0812">Transmembrane</keyword>
<dbReference type="SMART" id="SM01024">
    <property type="entry name" value="BCS1_N"/>
    <property type="match status" value="1"/>
</dbReference>
<evidence type="ECO:0000256" key="2">
    <source>
        <dbReference type="ARBA" id="ARBA00007448"/>
    </source>
</evidence>
<keyword evidence="8 14" id="KW-0067">ATP-binding</keyword>
<dbReference type="InterPro" id="IPR003593">
    <property type="entry name" value="AAA+_ATPase"/>
</dbReference>
<evidence type="ECO:0000256" key="1">
    <source>
        <dbReference type="ARBA" id="ARBA00004434"/>
    </source>
</evidence>